<feature type="transmembrane region" description="Helical" evidence="1">
    <location>
        <begin position="251"/>
        <end position="276"/>
    </location>
</feature>
<dbReference type="PANTHER" id="PTHR31726:SF2">
    <property type="entry name" value="PROTEIN ICE2"/>
    <property type="match status" value="1"/>
</dbReference>
<dbReference type="GO" id="GO:0005789">
    <property type="term" value="C:endoplasmic reticulum membrane"/>
    <property type="evidence" value="ECO:0007669"/>
    <property type="project" value="TreeGrafter"/>
</dbReference>
<comment type="caution">
    <text evidence="2">The sequence shown here is derived from an EMBL/GenBank/DDBJ whole genome shotgun (WGS) entry which is preliminary data.</text>
</comment>
<dbReference type="Proteomes" id="UP000789572">
    <property type="component" value="Unassembled WGS sequence"/>
</dbReference>
<dbReference type="GO" id="GO:0048309">
    <property type="term" value="P:endoplasmic reticulum inheritance"/>
    <property type="evidence" value="ECO:0007669"/>
    <property type="project" value="TreeGrafter"/>
</dbReference>
<gene>
    <name evidence="2" type="ORF">POCULU_LOCUS3448</name>
</gene>
<reference evidence="2" key="1">
    <citation type="submission" date="2021-06" db="EMBL/GenBank/DDBJ databases">
        <authorList>
            <person name="Kallberg Y."/>
            <person name="Tangrot J."/>
            <person name="Rosling A."/>
        </authorList>
    </citation>
    <scope>NUCLEOTIDE SEQUENCE</scope>
    <source>
        <strain evidence="2">IA702</strain>
    </source>
</reference>
<dbReference type="InterPro" id="IPR013635">
    <property type="entry name" value="Ice2"/>
</dbReference>
<keyword evidence="3" id="KW-1185">Reference proteome</keyword>
<organism evidence="2 3">
    <name type="scientific">Paraglomus occultum</name>
    <dbReference type="NCBI Taxonomy" id="144539"/>
    <lineage>
        <taxon>Eukaryota</taxon>
        <taxon>Fungi</taxon>
        <taxon>Fungi incertae sedis</taxon>
        <taxon>Mucoromycota</taxon>
        <taxon>Glomeromycotina</taxon>
        <taxon>Glomeromycetes</taxon>
        <taxon>Paraglomerales</taxon>
        <taxon>Paraglomeraceae</taxon>
        <taxon>Paraglomus</taxon>
    </lineage>
</organism>
<feature type="transmembrane region" description="Helical" evidence="1">
    <location>
        <begin position="40"/>
        <end position="63"/>
    </location>
</feature>
<feature type="transmembrane region" description="Helical" evidence="1">
    <location>
        <begin position="75"/>
        <end position="97"/>
    </location>
</feature>
<evidence type="ECO:0000313" key="3">
    <source>
        <dbReference type="Proteomes" id="UP000789572"/>
    </source>
</evidence>
<evidence type="ECO:0000313" key="2">
    <source>
        <dbReference type="EMBL" id="CAG8518586.1"/>
    </source>
</evidence>
<feature type="transmembrane region" description="Helical" evidence="1">
    <location>
        <begin position="207"/>
        <end position="230"/>
    </location>
</feature>
<name>A0A9N9A6M3_9GLOM</name>
<accession>A0A9N9A6M3</accession>
<protein>
    <submittedName>
        <fullName evidence="2">678_t:CDS:1</fullName>
    </submittedName>
</protein>
<keyword evidence="1" id="KW-0812">Transmembrane</keyword>
<dbReference type="OrthoDB" id="5577218at2759"/>
<dbReference type="Pfam" id="PF08426">
    <property type="entry name" value="ICE2"/>
    <property type="match status" value="1"/>
</dbReference>
<proteinExistence type="predicted"/>
<dbReference type="AlphaFoldDB" id="A0A9N9A6M3"/>
<dbReference type="GO" id="GO:0032541">
    <property type="term" value="C:cortical endoplasmic reticulum"/>
    <property type="evidence" value="ECO:0007669"/>
    <property type="project" value="TreeGrafter"/>
</dbReference>
<feature type="transmembrane region" description="Helical" evidence="1">
    <location>
        <begin position="130"/>
        <end position="150"/>
    </location>
</feature>
<dbReference type="PANTHER" id="PTHR31726">
    <property type="entry name" value="PROTEIN ICE2"/>
    <property type="match status" value="1"/>
</dbReference>
<feature type="transmembrane region" description="Helical" evidence="1">
    <location>
        <begin position="288"/>
        <end position="307"/>
    </location>
</feature>
<dbReference type="GO" id="GO:0000921">
    <property type="term" value="P:septin ring assembly"/>
    <property type="evidence" value="ECO:0007669"/>
    <property type="project" value="TreeGrafter"/>
</dbReference>
<keyword evidence="1" id="KW-0472">Membrane</keyword>
<dbReference type="EMBL" id="CAJVPJ010000382">
    <property type="protein sequence ID" value="CAG8518586.1"/>
    <property type="molecule type" value="Genomic_DNA"/>
</dbReference>
<keyword evidence="1" id="KW-1133">Transmembrane helix</keyword>
<sequence length="332" mass="37813">MSQPILIPYFVYHSVRLAYTSTPSGEEDFLPLMLKGYESILAYCAPVFIIIEGLATSLVLEVARKAVKKRDHLQLPLFIGSIVLYLVSGLAVTYVYNTNWVDSLSATLVGVSLTLTISITVFLFVGRKGVITDTALMFTYIVYCIAMMSFDWQNARDKPSPTETIQSDGSLPLPLMIFRKLDFEHVVGFIVQYVQSVKFVSAIQKTLALDVFVALVYRMSVFISAAYFVSKFKQARLEAEAGISHKDDEEIGLRFLNIITSITTPTLIAVYTHLLLCHFGYLDGRNFIWRWLNIFCFLFIHTAEILYDDDDAWDFEKEGLGRRFFDDYYEAD</sequence>
<dbReference type="GO" id="GO:0097038">
    <property type="term" value="C:perinuclear endoplasmic reticulum"/>
    <property type="evidence" value="ECO:0007669"/>
    <property type="project" value="TreeGrafter"/>
</dbReference>
<evidence type="ECO:0000256" key="1">
    <source>
        <dbReference type="SAM" id="Phobius"/>
    </source>
</evidence>
<feature type="transmembrane region" description="Helical" evidence="1">
    <location>
        <begin position="103"/>
        <end position="125"/>
    </location>
</feature>